<keyword evidence="4" id="KW-1185">Reference proteome</keyword>
<feature type="region of interest" description="Disordered" evidence="1">
    <location>
        <begin position="410"/>
        <end position="450"/>
    </location>
</feature>
<evidence type="ECO:0000313" key="4">
    <source>
        <dbReference type="Proteomes" id="UP000274429"/>
    </source>
</evidence>
<feature type="domain" description="Transcriptional adapter 2-alpha/beta-like" evidence="2">
    <location>
        <begin position="31"/>
        <end position="97"/>
    </location>
</feature>
<dbReference type="Proteomes" id="UP000274429">
    <property type="component" value="Unassembled WGS sequence"/>
</dbReference>
<feature type="region of interest" description="Disordered" evidence="1">
    <location>
        <begin position="347"/>
        <end position="366"/>
    </location>
</feature>
<reference evidence="5" key="1">
    <citation type="submission" date="2017-02" db="UniProtKB">
        <authorList>
            <consortium name="WormBaseParasite"/>
        </authorList>
    </citation>
    <scope>IDENTIFICATION</scope>
</reference>
<name>A0A0R3X2C6_HYDTA</name>
<reference evidence="3 4" key="2">
    <citation type="submission" date="2018-11" db="EMBL/GenBank/DDBJ databases">
        <authorList>
            <consortium name="Pathogen Informatics"/>
        </authorList>
    </citation>
    <scope>NUCLEOTIDE SEQUENCE [LARGE SCALE GENOMIC DNA]</scope>
</reference>
<evidence type="ECO:0000256" key="1">
    <source>
        <dbReference type="SAM" id="MobiDB-lite"/>
    </source>
</evidence>
<evidence type="ECO:0000313" key="5">
    <source>
        <dbReference type="WBParaSite" id="TTAC_0000743501-mRNA-1"/>
    </source>
</evidence>
<dbReference type="STRING" id="6205.A0A0R3X2C6"/>
<dbReference type="InterPro" id="IPR055141">
    <property type="entry name" value="TADA2A_B-like_dom"/>
</dbReference>
<feature type="compositionally biased region" description="Polar residues" evidence="1">
    <location>
        <begin position="433"/>
        <end position="450"/>
    </location>
</feature>
<dbReference type="OrthoDB" id="270417at2759"/>
<sequence length="450" mass="50154">MESSTKDQLDDERVAIYKALLRVPPSFCKKLGLMPKRGDYECDYDNNAELSIARIRSDFLDDELYRDLTLARIDMFVEILRRRRMRHLVAAKLNLLTHVLPKLLPSKATSSSYGDSHVRAMSGQSQLSGGSSRPSRRCLISQRRFGQRMLQATRFGHIGERSGKLGDLSTEETVKQPPSIESLQDSGVAFSESSIHSLPSLDTPGTASVSSPTEDAATCEDNSRDASSPTTLTRIWSFSLPSVGSNPLEVVSSVHPSEARLDIRILSSVYYYPPCISFSPEFVVCCRNFAEPLKPLLRFLSPSEANILLRQLHREHVLRQEIEQLQQLKKSQGIFLKGTHLAGEILSTTGNDSDGSSPEDTTRSLASRTGAVGMLSRRRRSIFFGVSRRSKRRVDRLSTPVGVERERGVRRGGATAFPTGNGVAPRRRGRPSLHNQGNRQQSQRHQLIHM</sequence>
<accession>A0A0R3X2C6</accession>
<gene>
    <name evidence="3" type="ORF">TTAC_LOCUS7420</name>
</gene>
<feature type="compositionally biased region" description="Polar residues" evidence="1">
    <location>
        <begin position="203"/>
        <end position="213"/>
    </location>
</feature>
<dbReference type="WBParaSite" id="TTAC_0000743501-mRNA-1">
    <property type="protein sequence ID" value="TTAC_0000743501-mRNA-1"/>
    <property type="gene ID" value="TTAC_0000743501"/>
</dbReference>
<dbReference type="EMBL" id="UYWX01020372">
    <property type="protein sequence ID" value="VDM31796.1"/>
    <property type="molecule type" value="Genomic_DNA"/>
</dbReference>
<proteinExistence type="predicted"/>
<dbReference type="Pfam" id="PF22941">
    <property type="entry name" value="TADA2A-like_3rd"/>
    <property type="match status" value="1"/>
</dbReference>
<evidence type="ECO:0000313" key="3">
    <source>
        <dbReference type="EMBL" id="VDM31796.1"/>
    </source>
</evidence>
<feature type="compositionally biased region" description="Low complexity" evidence="1">
    <location>
        <begin position="122"/>
        <end position="133"/>
    </location>
</feature>
<feature type="region of interest" description="Disordered" evidence="1">
    <location>
        <begin position="111"/>
        <end position="136"/>
    </location>
</feature>
<dbReference type="AlphaFoldDB" id="A0A0R3X2C6"/>
<feature type="region of interest" description="Disordered" evidence="1">
    <location>
        <begin position="161"/>
        <end position="229"/>
    </location>
</feature>
<protein>
    <submittedName>
        <fullName evidence="5">DMAP1-binding domain-containing protein</fullName>
    </submittedName>
</protein>
<evidence type="ECO:0000259" key="2">
    <source>
        <dbReference type="Pfam" id="PF22941"/>
    </source>
</evidence>
<organism evidence="5">
    <name type="scientific">Hydatigena taeniaeformis</name>
    <name type="common">Feline tapeworm</name>
    <name type="synonym">Taenia taeniaeformis</name>
    <dbReference type="NCBI Taxonomy" id="6205"/>
    <lineage>
        <taxon>Eukaryota</taxon>
        <taxon>Metazoa</taxon>
        <taxon>Spiralia</taxon>
        <taxon>Lophotrochozoa</taxon>
        <taxon>Platyhelminthes</taxon>
        <taxon>Cestoda</taxon>
        <taxon>Eucestoda</taxon>
        <taxon>Cyclophyllidea</taxon>
        <taxon>Taeniidae</taxon>
        <taxon>Hydatigera</taxon>
    </lineage>
</organism>
<feature type="compositionally biased region" description="Polar residues" evidence="1">
    <location>
        <begin position="179"/>
        <end position="197"/>
    </location>
</feature>